<evidence type="ECO:0000313" key="2">
    <source>
        <dbReference type="EMBL" id="CAK0880643.1"/>
    </source>
</evidence>
<dbReference type="Pfam" id="PF06080">
    <property type="entry name" value="DUF938"/>
    <property type="match status" value="1"/>
</dbReference>
<name>A0ABN9W3J8_9DINO</name>
<dbReference type="InterPro" id="IPR029063">
    <property type="entry name" value="SAM-dependent_MTases_sf"/>
</dbReference>
<organism evidence="2 3">
    <name type="scientific">Prorocentrum cordatum</name>
    <dbReference type="NCBI Taxonomy" id="2364126"/>
    <lineage>
        <taxon>Eukaryota</taxon>
        <taxon>Sar</taxon>
        <taxon>Alveolata</taxon>
        <taxon>Dinophyceae</taxon>
        <taxon>Prorocentrales</taxon>
        <taxon>Prorocentraceae</taxon>
        <taxon>Prorocentrum</taxon>
    </lineage>
</organism>
<proteinExistence type="inferred from homology"/>
<reference evidence="2" key="1">
    <citation type="submission" date="2023-10" db="EMBL/GenBank/DDBJ databases">
        <authorList>
            <person name="Chen Y."/>
            <person name="Shah S."/>
            <person name="Dougan E. K."/>
            <person name="Thang M."/>
            <person name="Chan C."/>
        </authorList>
    </citation>
    <scope>NUCLEOTIDE SEQUENCE [LARGE SCALE GENOMIC DNA]</scope>
</reference>
<dbReference type="SUPFAM" id="SSF53335">
    <property type="entry name" value="S-adenosyl-L-methionine-dependent methyltransferases"/>
    <property type="match status" value="1"/>
</dbReference>
<sequence length="274" mass="29811">MYWPRARSLFLFADSLSNRWVPTFMALPGKTESRIIPDPSTHAIAGQQHHPSALRNRIPILKALLGFLPDSDEFSGLALEIATGTGALMEVVAPAFPLLTYQPSEYVPEEQASPEEQWSKHGKIGLRQGLDELANIDEHGIKVFKNCLPAVALDLLKPWPPVVTEKEFKLILCANTLHITPWAATEGLFRGAGHLLGPGGHLCVYGPFKVAGEFVGEDGGAGNASFDEKLRSTNPAWGIRDVDELQKLAAGCGLTLSSKKDMPANNLTLHFVKD</sequence>
<dbReference type="EMBL" id="CAUYUJ010018101">
    <property type="protein sequence ID" value="CAK0880643.1"/>
    <property type="molecule type" value="Genomic_DNA"/>
</dbReference>
<dbReference type="Proteomes" id="UP001189429">
    <property type="component" value="Unassembled WGS sequence"/>
</dbReference>
<comment type="caution">
    <text evidence="2">The sequence shown here is derived from an EMBL/GenBank/DDBJ whole genome shotgun (WGS) entry which is preliminary data.</text>
</comment>
<dbReference type="PANTHER" id="PTHR20974:SF0">
    <property type="entry name" value="UPF0585 PROTEIN CG18661"/>
    <property type="match status" value="1"/>
</dbReference>
<evidence type="ECO:0000313" key="3">
    <source>
        <dbReference type="Proteomes" id="UP001189429"/>
    </source>
</evidence>
<evidence type="ECO:0008006" key="4">
    <source>
        <dbReference type="Google" id="ProtNLM"/>
    </source>
</evidence>
<dbReference type="PANTHER" id="PTHR20974">
    <property type="entry name" value="UPF0585 PROTEIN CG18661"/>
    <property type="match status" value="1"/>
</dbReference>
<protein>
    <recommendedName>
        <fullName evidence="4">DUF938 domain-containing protein</fullName>
    </recommendedName>
</protein>
<evidence type="ECO:0000256" key="1">
    <source>
        <dbReference type="ARBA" id="ARBA00008308"/>
    </source>
</evidence>
<gene>
    <name evidence="2" type="ORF">PCOR1329_LOCUS63728</name>
</gene>
<dbReference type="Gene3D" id="3.40.50.150">
    <property type="entry name" value="Vaccinia Virus protein VP39"/>
    <property type="match status" value="1"/>
</dbReference>
<accession>A0ABN9W3J8</accession>
<dbReference type="InterPro" id="IPR010342">
    <property type="entry name" value="DUF938"/>
</dbReference>
<keyword evidence="3" id="KW-1185">Reference proteome</keyword>
<comment type="similarity">
    <text evidence="1">Belongs to the UPF0585 family.</text>
</comment>